<keyword evidence="1" id="KW-0472">Membrane</keyword>
<feature type="transmembrane region" description="Helical" evidence="1">
    <location>
        <begin position="363"/>
        <end position="382"/>
    </location>
</feature>
<sequence length="594" mass="64226">MATSLLPCCSHRARGFVVPPSPLPLPAPLARVAGCAALSGKQSRPWSEGGKGVRFKACLWKCGRGDGHRVGWHQNRRAQASAGRKRRHPTISARRWACPRRSSRDWPLSARCILYNGLNRPFVEGRIVSVSFFSPENRKAWLPVVLAALGMGCYLGWGMMASSASLLSPGIRESVGALAIGDGPTRWLWLAIVAATGTGAQLLKERFPRRAVTVAAAVLTAGATVGIYLVAPHAEPLVSTLRMPIAASSVFILLWGEQLCRLGSLQALRCVLIASFTASAVVMLATCLPELGQVMLHGSLPVASGGALVWLNRRKLLEPVQGRAFGARRFPLRAFVGIGLLCVVVLLLQTYSEGKTDSPDELLWVVAGLAVNAVLFAASVANPKLTTASNISKLMLPLFAVGTFLVFATDFGQQSVEVFAIGCAWVYYRVFTWIIWRWGALSTDKAPVAVIAVGQVILTAGSMLGEWAYGLMGAWDLSFFAAAAAVCLLSVCVAMFFLDTRYVAELADETVTFDPENRAVCELCADNATATYGLSRQERSIALMLVRGDDNEAIQGELVIATNTLRTHLRNMYRKTDTHSREELVLLLRSLTQN</sequence>
<feature type="transmembrane region" description="Helical" evidence="1">
    <location>
        <begin position="267"/>
        <end position="285"/>
    </location>
</feature>
<reference evidence="3" key="1">
    <citation type="submission" date="2018-08" db="EMBL/GenBank/DDBJ databases">
        <title>Murine metabolic-syndrome-specific gut microbial biobank.</title>
        <authorList>
            <person name="Liu C."/>
        </authorList>
    </citation>
    <scope>NUCLEOTIDE SEQUENCE [LARGE SCALE GENOMIC DNA]</scope>
    <source>
        <strain evidence="3">Z82</strain>
    </source>
</reference>
<feature type="transmembrane region" description="Helical" evidence="1">
    <location>
        <begin position="187"/>
        <end position="204"/>
    </location>
</feature>
<accession>A0A7C9N7V1</accession>
<dbReference type="InterPro" id="IPR016032">
    <property type="entry name" value="Sig_transdc_resp-reg_C-effctor"/>
</dbReference>
<dbReference type="EMBL" id="QWKH01000003">
    <property type="protein sequence ID" value="NBI33585.1"/>
    <property type="molecule type" value="Genomic_DNA"/>
</dbReference>
<dbReference type="Gene3D" id="1.10.10.10">
    <property type="entry name" value="Winged helix-like DNA-binding domain superfamily/Winged helix DNA-binding domain"/>
    <property type="match status" value="1"/>
</dbReference>
<dbReference type="AlphaFoldDB" id="A0A7C9N7V1"/>
<dbReference type="SUPFAM" id="SSF46894">
    <property type="entry name" value="C-terminal effector domain of the bipartite response regulators"/>
    <property type="match status" value="1"/>
</dbReference>
<proteinExistence type="predicted"/>
<dbReference type="SMART" id="SM00421">
    <property type="entry name" value="HTH_LUXR"/>
    <property type="match status" value="1"/>
</dbReference>
<organism evidence="3">
    <name type="scientific">Muribaculaceae bacterium Z82</name>
    <dbReference type="NCBI Taxonomy" id="2304548"/>
    <lineage>
        <taxon>Bacteria</taxon>
        <taxon>Pseudomonadati</taxon>
        <taxon>Bacteroidota</taxon>
        <taxon>Bacteroidia</taxon>
        <taxon>Bacteroidales</taxon>
        <taxon>Muribaculaceae</taxon>
    </lineage>
</organism>
<feature type="transmembrane region" description="Helical" evidence="1">
    <location>
        <begin position="141"/>
        <end position="167"/>
    </location>
</feature>
<protein>
    <submittedName>
        <fullName evidence="3">LuxR family transcriptional regulator</fullName>
    </submittedName>
</protein>
<dbReference type="InterPro" id="IPR036388">
    <property type="entry name" value="WH-like_DNA-bd_sf"/>
</dbReference>
<dbReference type="CDD" id="cd06170">
    <property type="entry name" value="LuxR_C_like"/>
    <property type="match status" value="1"/>
</dbReference>
<gene>
    <name evidence="3" type="ORF">D1639_00740</name>
</gene>
<keyword evidence="1" id="KW-0812">Transmembrane</keyword>
<dbReference type="PROSITE" id="PS50043">
    <property type="entry name" value="HTH_LUXR_2"/>
    <property type="match status" value="1"/>
</dbReference>
<feature type="transmembrane region" description="Helical" evidence="1">
    <location>
        <begin position="332"/>
        <end position="351"/>
    </location>
</feature>
<evidence type="ECO:0000256" key="1">
    <source>
        <dbReference type="SAM" id="Phobius"/>
    </source>
</evidence>
<name>A0A7C9N7V1_9BACT</name>
<feature type="transmembrane region" description="Helical" evidence="1">
    <location>
        <begin position="418"/>
        <end position="436"/>
    </location>
</feature>
<keyword evidence="1" id="KW-1133">Transmembrane helix</keyword>
<dbReference type="GO" id="GO:0006355">
    <property type="term" value="P:regulation of DNA-templated transcription"/>
    <property type="evidence" value="ECO:0007669"/>
    <property type="project" value="InterPro"/>
</dbReference>
<dbReference type="InterPro" id="IPR000792">
    <property type="entry name" value="Tscrpt_reg_LuxR_C"/>
</dbReference>
<feature type="transmembrane region" description="Helical" evidence="1">
    <location>
        <begin position="211"/>
        <end position="231"/>
    </location>
</feature>
<feature type="transmembrane region" description="Helical" evidence="1">
    <location>
        <begin position="237"/>
        <end position="255"/>
    </location>
</feature>
<evidence type="ECO:0000313" key="3">
    <source>
        <dbReference type="EMBL" id="NBI33585.1"/>
    </source>
</evidence>
<evidence type="ECO:0000259" key="2">
    <source>
        <dbReference type="PROSITE" id="PS50043"/>
    </source>
</evidence>
<feature type="domain" description="HTH luxR-type" evidence="2">
    <location>
        <begin position="527"/>
        <end position="592"/>
    </location>
</feature>
<dbReference type="PRINTS" id="PR00038">
    <property type="entry name" value="HTHLUXR"/>
</dbReference>
<dbReference type="Pfam" id="PF00196">
    <property type="entry name" value="GerE"/>
    <property type="match status" value="1"/>
</dbReference>
<dbReference type="GO" id="GO:0003677">
    <property type="term" value="F:DNA binding"/>
    <property type="evidence" value="ECO:0007669"/>
    <property type="project" value="InterPro"/>
</dbReference>
<feature type="transmembrane region" description="Helical" evidence="1">
    <location>
        <begin position="477"/>
        <end position="498"/>
    </location>
</feature>
<feature type="transmembrane region" description="Helical" evidence="1">
    <location>
        <begin position="448"/>
        <end position="465"/>
    </location>
</feature>
<feature type="transmembrane region" description="Helical" evidence="1">
    <location>
        <begin position="394"/>
        <end position="412"/>
    </location>
</feature>
<feature type="transmembrane region" description="Helical" evidence="1">
    <location>
        <begin position="291"/>
        <end position="311"/>
    </location>
</feature>
<comment type="caution">
    <text evidence="3">The sequence shown here is derived from an EMBL/GenBank/DDBJ whole genome shotgun (WGS) entry which is preliminary data.</text>
</comment>